<evidence type="ECO:0000313" key="4">
    <source>
        <dbReference type="Proteomes" id="UP000325313"/>
    </source>
</evidence>
<feature type="compositionally biased region" description="Low complexity" evidence="1">
    <location>
        <begin position="115"/>
        <end position="133"/>
    </location>
</feature>
<gene>
    <name evidence="3" type="primary">CAP10_7</name>
    <name evidence="3" type="ORF">PGTUg99_014124</name>
</gene>
<name>A0A5B0PW09_PUCGR</name>
<dbReference type="Proteomes" id="UP000325313">
    <property type="component" value="Unassembled WGS sequence"/>
</dbReference>
<protein>
    <submittedName>
        <fullName evidence="3">Capsule-associated protein CAP1</fullName>
    </submittedName>
</protein>
<dbReference type="InterPro" id="IPR051091">
    <property type="entry name" value="O-Glucosyltr/Glycosyltrsf_90"/>
</dbReference>
<evidence type="ECO:0000256" key="1">
    <source>
        <dbReference type="SAM" id="MobiDB-lite"/>
    </source>
</evidence>
<feature type="region of interest" description="Disordered" evidence="1">
    <location>
        <begin position="115"/>
        <end position="138"/>
    </location>
</feature>
<reference evidence="3 4" key="1">
    <citation type="submission" date="2019-05" db="EMBL/GenBank/DDBJ databases">
        <title>Emergence of the Ug99 lineage of the wheat stem rust pathogen through somatic hybridization.</title>
        <authorList>
            <person name="Li F."/>
            <person name="Upadhyaya N.M."/>
            <person name="Sperschneider J."/>
            <person name="Matny O."/>
            <person name="Nguyen-Phuc H."/>
            <person name="Mago R."/>
            <person name="Raley C."/>
            <person name="Miller M.E."/>
            <person name="Silverstein K.A.T."/>
            <person name="Henningsen E."/>
            <person name="Hirsch C.D."/>
            <person name="Visser B."/>
            <person name="Pretorius Z.A."/>
            <person name="Steffenson B.J."/>
            <person name="Schwessinger B."/>
            <person name="Dodds P.N."/>
            <person name="Figueroa M."/>
        </authorList>
    </citation>
    <scope>NUCLEOTIDE SEQUENCE [LARGE SCALE GENOMIC DNA]</scope>
    <source>
        <strain evidence="3 4">Ug99</strain>
    </source>
</reference>
<accession>A0A5B0PW09</accession>
<evidence type="ECO:0000259" key="2">
    <source>
        <dbReference type="SMART" id="SM00672"/>
    </source>
</evidence>
<comment type="caution">
    <text evidence="3">The sequence shown here is derived from an EMBL/GenBank/DDBJ whole genome shotgun (WGS) entry which is preliminary data.</text>
</comment>
<dbReference type="InterPro" id="IPR006598">
    <property type="entry name" value="CAP10"/>
</dbReference>
<dbReference type="AlphaFoldDB" id="A0A5B0PW09"/>
<dbReference type="PANTHER" id="PTHR12203:SF118">
    <property type="entry name" value="BETA-1,2-XYLOSYLTRANSFERASE 1"/>
    <property type="match status" value="1"/>
</dbReference>
<evidence type="ECO:0000313" key="3">
    <source>
        <dbReference type="EMBL" id="KAA1105050.1"/>
    </source>
</evidence>
<proteinExistence type="predicted"/>
<sequence length="782" mass="90250">MSDIYLLSESSGSRKSSLVESLFKSDEPSTFPLSPKLRHDHLIGFSHRRLGSRGSSFSRVHSYLSQLANVEEEEKIATGLRVKTLRRRLRMPKYQALLLLVAGVLVYQCVFRSTPPKTTPSASPAAETTTTTPVLPMVSLDDPHPLRKIIQEAQDSWKTIQKRQSKTYPEAVLEYQRRYKINPPNGFDKWFSFAKSHGHVLTDEYDSMMEQLSSFRKMDRNELHSRTNLIGKAQGFGLIVMKNGRINAQIPNNLSYSTYTNNDHENHEFNLQEGRIYTRWATSDKPAHKEIKQTQTWAFSKLIEKITRLDPTLFQDMSLAINEHFEPRVIIPWETKENSDEDLSQSRSHNRFEEYDNVWTSFRKACPPSSEARKQDDGLNFPDELFPSSSIEGKWEDGPQRAALEESLTASRSPLRFVTESPAPIKDIYCNQPQRHLEQGLFFSNTSKIEGLFPVFSQSTAQGFGDIVIPSYLYIRDPYKTREYANEPVSKRSRGTSFIAGGQASKMDPSLWKPWDVKWDQKKDQIYWRGLLRDGGDRPSGFQSNFGRHRLVKRFGSSVRSRSESLVWDSSPTKQSIFGSKDSGLNSLMGIGTPNPKMLSKQGLDRSFVNHKTMDVGYLAEDHCRAHEPCQELLKANYRLKMWEPFGAVKFFKWAIDIDGIGFSAKFLNLLQIGTAVVKQTVYREFYSDWMVPWVHYIPLSVEGDELYNIWNYFLGKDDGVFMEHQKHLAKEGWKIVNHEDTLKQIGHQASQWSQAHAREIDWEIYSYRLLLEWNRIWNSSE</sequence>
<dbReference type="PANTHER" id="PTHR12203">
    <property type="entry name" value="KDEL LYS-ASP-GLU-LEU CONTAINING - RELATED"/>
    <property type="match status" value="1"/>
</dbReference>
<feature type="domain" description="Glycosyl transferase CAP10" evidence="2">
    <location>
        <begin position="422"/>
        <end position="774"/>
    </location>
</feature>
<dbReference type="EMBL" id="VDEP01000313">
    <property type="protein sequence ID" value="KAA1105050.1"/>
    <property type="molecule type" value="Genomic_DNA"/>
</dbReference>
<dbReference type="SMART" id="SM00672">
    <property type="entry name" value="CAP10"/>
    <property type="match status" value="1"/>
</dbReference>
<organism evidence="3 4">
    <name type="scientific">Puccinia graminis f. sp. tritici</name>
    <dbReference type="NCBI Taxonomy" id="56615"/>
    <lineage>
        <taxon>Eukaryota</taxon>
        <taxon>Fungi</taxon>
        <taxon>Dikarya</taxon>
        <taxon>Basidiomycota</taxon>
        <taxon>Pucciniomycotina</taxon>
        <taxon>Pucciniomycetes</taxon>
        <taxon>Pucciniales</taxon>
        <taxon>Pucciniaceae</taxon>
        <taxon>Puccinia</taxon>
    </lineage>
</organism>